<dbReference type="HOGENOM" id="CLU_044860_2_1_1"/>
<accession>W9YPI1</accession>
<name>W9YPI1_9EURO</name>
<dbReference type="GeneID" id="19168959"/>
<proteinExistence type="predicted"/>
<dbReference type="RefSeq" id="XP_007733159.1">
    <property type="nucleotide sequence ID" value="XM_007734969.1"/>
</dbReference>
<dbReference type="AlphaFoldDB" id="W9YPI1"/>
<keyword evidence="3" id="KW-1185">Reference proteome</keyword>
<dbReference type="Proteomes" id="UP000019478">
    <property type="component" value="Unassembled WGS sequence"/>
</dbReference>
<sequence length="327" mass="36936">MRELENRRAGRVVAPQPWLKFPLSPSAFPILRQKLSGNYYYSKQRYSEYSALKLARFSLTSANYSYDYFGSTSKFVLRKPSPTHGTSAVGVLLNIERELDTFRSGDLEVASKFAREIELRLSTDVESNLEMLPSSHSPDISWGHLDHSSGFPGLIVEIAYSQKRKALKDLAYEYFCTSLGKTRIMIGVDIESSGKSRKATLLMWKSWLEHDATGAQVKYDLCAESVFRNDDGSPNLDSGIEFSLQEIAPDAPFSEQVANCKVRIDGAKLYERLCNAEELEKAWKTEAKEAKEAQERPESAIRLPQHLDRSPEEMMEKYPGLGVRSVP</sequence>
<protein>
    <submittedName>
        <fullName evidence="2">Uncharacterized protein</fullName>
    </submittedName>
</protein>
<evidence type="ECO:0000313" key="2">
    <source>
        <dbReference type="EMBL" id="EXJ84174.1"/>
    </source>
</evidence>
<feature type="compositionally biased region" description="Basic and acidic residues" evidence="1">
    <location>
        <begin position="287"/>
        <end position="316"/>
    </location>
</feature>
<reference evidence="2 3" key="1">
    <citation type="submission" date="2013-03" db="EMBL/GenBank/DDBJ databases">
        <title>The Genome Sequence of Capronia epimyces CBS 606.96.</title>
        <authorList>
            <consortium name="The Broad Institute Genomics Platform"/>
            <person name="Cuomo C."/>
            <person name="de Hoog S."/>
            <person name="Gorbushina A."/>
            <person name="Walker B."/>
            <person name="Young S.K."/>
            <person name="Zeng Q."/>
            <person name="Gargeya S."/>
            <person name="Fitzgerald M."/>
            <person name="Haas B."/>
            <person name="Abouelleil A."/>
            <person name="Allen A.W."/>
            <person name="Alvarado L."/>
            <person name="Arachchi H.M."/>
            <person name="Berlin A.M."/>
            <person name="Chapman S.B."/>
            <person name="Gainer-Dewar J."/>
            <person name="Goldberg J."/>
            <person name="Griggs A."/>
            <person name="Gujja S."/>
            <person name="Hansen M."/>
            <person name="Howarth C."/>
            <person name="Imamovic A."/>
            <person name="Ireland A."/>
            <person name="Larimer J."/>
            <person name="McCowan C."/>
            <person name="Murphy C."/>
            <person name="Pearson M."/>
            <person name="Poon T.W."/>
            <person name="Priest M."/>
            <person name="Roberts A."/>
            <person name="Saif S."/>
            <person name="Shea T."/>
            <person name="Sisk P."/>
            <person name="Sykes S."/>
            <person name="Wortman J."/>
            <person name="Nusbaum C."/>
            <person name="Birren B."/>
        </authorList>
    </citation>
    <scope>NUCLEOTIDE SEQUENCE [LARGE SCALE GENOMIC DNA]</scope>
    <source>
        <strain evidence="2 3">CBS 606.96</strain>
    </source>
</reference>
<dbReference type="EMBL" id="AMGY01000004">
    <property type="protein sequence ID" value="EXJ84174.1"/>
    <property type="molecule type" value="Genomic_DNA"/>
</dbReference>
<feature type="region of interest" description="Disordered" evidence="1">
    <location>
        <begin position="287"/>
        <end position="327"/>
    </location>
</feature>
<gene>
    <name evidence="2" type="ORF">A1O3_04841</name>
</gene>
<organism evidence="2 3">
    <name type="scientific">Capronia epimyces CBS 606.96</name>
    <dbReference type="NCBI Taxonomy" id="1182542"/>
    <lineage>
        <taxon>Eukaryota</taxon>
        <taxon>Fungi</taxon>
        <taxon>Dikarya</taxon>
        <taxon>Ascomycota</taxon>
        <taxon>Pezizomycotina</taxon>
        <taxon>Eurotiomycetes</taxon>
        <taxon>Chaetothyriomycetidae</taxon>
        <taxon>Chaetothyriales</taxon>
        <taxon>Herpotrichiellaceae</taxon>
        <taxon>Capronia</taxon>
    </lineage>
</organism>
<dbReference type="STRING" id="1182542.W9YPI1"/>
<evidence type="ECO:0000313" key="3">
    <source>
        <dbReference type="Proteomes" id="UP000019478"/>
    </source>
</evidence>
<evidence type="ECO:0000256" key="1">
    <source>
        <dbReference type="SAM" id="MobiDB-lite"/>
    </source>
</evidence>
<dbReference type="OrthoDB" id="3485856at2759"/>
<comment type="caution">
    <text evidence="2">The sequence shown here is derived from an EMBL/GenBank/DDBJ whole genome shotgun (WGS) entry which is preliminary data.</text>
</comment>